<dbReference type="RefSeq" id="WP_209456513.1">
    <property type="nucleotide sequence ID" value="NZ_BAAACS010000002.1"/>
</dbReference>
<dbReference type="Proteomes" id="UP000767291">
    <property type="component" value="Unassembled WGS sequence"/>
</dbReference>
<dbReference type="EMBL" id="JAGGJX010000002">
    <property type="protein sequence ID" value="MBP1855027.1"/>
    <property type="molecule type" value="Genomic_DNA"/>
</dbReference>
<dbReference type="PROSITE" id="PS51379">
    <property type="entry name" value="4FE4S_FER_2"/>
    <property type="match status" value="2"/>
</dbReference>
<keyword evidence="3" id="KW-0411">Iron-sulfur</keyword>
<keyword evidence="1" id="KW-0479">Metal-binding</keyword>
<evidence type="ECO:0000256" key="2">
    <source>
        <dbReference type="ARBA" id="ARBA00023004"/>
    </source>
</evidence>
<comment type="caution">
    <text evidence="5">The sequence shown here is derived from an EMBL/GenBank/DDBJ whole genome shotgun (WGS) entry which is preliminary data.</text>
</comment>
<evidence type="ECO:0000259" key="4">
    <source>
        <dbReference type="PROSITE" id="PS51379"/>
    </source>
</evidence>
<keyword evidence="5" id="KW-0560">Oxidoreductase</keyword>
<evidence type="ECO:0000313" key="6">
    <source>
        <dbReference type="Proteomes" id="UP000767291"/>
    </source>
</evidence>
<dbReference type="InterPro" id="IPR017900">
    <property type="entry name" value="4Fe4S_Fe_S_CS"/>
</dbReference>
<sequence length="561" mass="62780">MGDIMRQIPFAKIMDRVLVEKEKYNTIYGVSKLYTHNNGKELNVFNHKLENPLGPAAGPHTQLAQNLIASYVGGSRFLELKTVQILDGEDLPISKPCIRADDEAYNVEWSTELYIPQALEEYIKGWFGCKLVAKEFGFGDPDAFIFNMSVGYNLEGIQSKKIDAFIEGLKDASSNDMWKECEKWALDNLDRFENVDEAFVKSISPEICNSITLSTMHGCPEDEIEKIVSYLLTEKKINTYLKCNPTLLGYDTVRKIMDDMGYDYIKFDKEQFDVDLKFDDAVAMIGRLLKIAEGQGVAFGVKLTNTFQVRIDENELPGDAMYMSGKSLYPLSINVAAKLAKAFDGKLAMSYSGGADAGNIEKIFNTGIWPITVATTLLKPTGYNKVKQLADLVAGCDYHEKQIVDVELVEKLAKESIEDEKYSKSPTVREKGFISFDENKNVRVGCKVVCGSCANVCPNRANIVTIVDGEKKLLHIDDYCNECGNCYLFCPDKCTPYKDRITLFSNKGDFDDSTNQGLLLLDGDKVMYRFEGETKECALADAPKVIVDFAASLKDCHPYLV</sequence>
<dbReference type="PROSITE" id="PS00198">
    <property type="entry name" value="4FE4S_FER_1"/>
    <property type="match status" value="1"/>
</dbReference>
<evidence type="ECO:0000256" key="3">
    <source>
        <dbReference type="ARBA" id="ARBA00023014"/>
    </source>
</evidence>
<dbReference type="EC" id="1.97.1.9" evidence="5"/>
<protein>
    <submittedName>
        <fullName evidence="5">Selenate reductase</fullName>
        <ecNumber evidence="5">1.97.1.9</ecNumber>
    </submittedName>
</protein>
<dbReference type="GO" id="GO:0033797">
    <property type="term" value="F:selenate reductase activity"/>
    <property type="evidence" value="ECO:0007669"/>
    <property type="project" value="UniProtKB-EC"/>
</dbReference>
<keyword evidence="6" id="KW-1185">Reference proteome</keyword>
<accession>A0ABS4EAQ6</accession>
<organism evidence="5 6">
    <name type="scientific">Metaclostridioides mangenotii</name>
    <dbReference type="NCBI Taxonomy" id="1540"/>
    <lineage>
        <taxon>Bacteria</taxon>
        <taxon>Bacillati</taxon>
        <taxon>Bacillota</taxon>
        <taxon>Clostridia</taxon>
        <taxon>Peptostreptococcales</taxon>
        <taxon>Peptostreptococcaceae</taxon>
        <taxon>Metaclostridioides</taxon>
    </lineage>
</organism>
<reference evidence="5 6" key="1">
    <citation type="submission" date="2021-03" db="EMBL/GenBank/DDBJ databases">
        <title>Genomic Encyclopedia of Type Strains, Phase IV (KMG-IV): sequencing the most valuable type-strain genomes for metagenomic binning, comparative biology and taxonomic classification.</title>
        <authorList>
            <person name="Goeker M."/>
        </authorList>
    </citation>
    <scope>NUCLEOTIDE SEQUENCE [LARGE SCALE GENOMIC DNA]</scope>
    <source>
        <strain evidence="5 6">DSM 1289</strain>
    </source>
</reference>
<feature type="domain" description="4Fe-4S ferredoxin-type" evidence="4">
    <location>
        <begin position="432"/>
        <end position="469"/>
    </location>
</feature>
<evidence type="ECO:0000256" key="1">
    <source>
        <dbReference type="ARBA" id="ARBA00022723"/>
    </source>
</evidence>
<name>A0ABS4EAQ6_9FIRM</name>
<dbReference type="SUPFAM" id="SSF54862">
    <property type="entry name" value="4Fe-4S ferredoxins"/>
    <property type="match status" value="1"/>
</dbReference>
<gene>
    <name evidence="5" type="ORF">J2Z43_001420</name>
</gene>
<proteinExistence type="predicted"/>
<keyword evidence="2" id="KW-0408">Iron</keyword>
<dbReference type="Gene3D" id="3.30.70.20">
    <property type="match status" value="1"/>
</dbReference>
<dbReference type="InterPro" id="IPR017896">
    <property type="entry name" value="4Fe4S_Fe-S-bd"/>
</dbReference>
<evidence type="ECO:0000313" key="5">
    <source>
        <dbReference type="EMBL" id="MBP1855027.1"/>
    </source>
</evidence>
<dbReference type="SUPFAM" id="SSF51395">
    <property type="entry name" value="FMN-linked oxidoreductases"/>
    <property type="match status" value="1"/>
</dbReference>
<feature type="domain" description="4Fe-4S ferredoxin-type" evidence="4">
    <location>
        <begin position="471"/>
        <end position="500"/>
    </location>
</feature>